<evidence type="ECO:0008006" key="3">
    <source>
        <dbReference type="Google" id="ProtNLM"/>
    </source>
</evidence>
<dbReference type="AlphaFoldDB" id="A0A3P7LSA0"/>
<gene>
    <name evidence="1" type="ORF">SVUK_LOCUS16980</name>
</gene>
<evidence type="ECO:0000313" key="2">
    <source>
        <dbReference type="Proteomes" id="UP000270094"/>
    </source>
</evidence>
<dbReference type="Proteomes" id="UP000270094">
    <property type="component" value="Unassembled WGS sequence"/>
</dbReference>
<dbReference type="EMBL" id="UYYB01115455">
    <property type="protein sequence ID" value="VDM81982.1"/>
    <property type="molecule type" value="Genomic_DNA"/>
</dbReference>
<keyword evidence="2" id="KW-1185">Reference proteome</keyword>
<dbReference type="OrthoDB" id="9998697at2759"/>
<reference evidence="1 2" key="1">
    <citation type="submission" date="2018-11" db="EMBL/GenBank/DDBJ databases">
        <authorList>
            <consortium name="Pathogen Informatics"/>
        </authorList>
    </citation>
    <scope>NUCLEOTIDE SEQUENCE [LARGE SCALE GENOMIC DNA]</scope>
</reference>
<sequence length="103" mass="11449">MEKDTPGVKIEFVNHDHKLTIDSAHYAGTVLCRAENVVGRFETKARLNVIPQEKPKKAPRFSELLSDKTETEGNTVVFEGASCFITPDVVLLGMMSKINVLFV</sequence>
<organism evidence="1 2">
    <name type="scientific">Strongylus vulgaris</name>
    <name type="common">Blood worm</name>
    <dbReference type="NCBI Taxonomy" id="40348"/>
    <lineage>
        <taxon>Eukaryota</taxon>
        <taxon>Metazoa</taxon>
        <taxon>Ecdysozoa</taxon>
        <taxon>Nematoda</taxon>
        <taxon>Chromadorea</taxon>
        <taxon>Rhabditida</taxon>
        <taxon>Rhabditina</taxon>
        <taxon>Rhabditomorpha</taxon>
        <taxon>Strongyloidea</taxon>
        <taxon>Strongylidae</taxon>
        <taxon>Strongylus</taxon>
    </lineage>
</organism>
<evidence type="ECO:0000313" key="1">
    <source>
        <dbReference type="EMBL" id="VDM81982.1"/>
    </source>
</evidence>
<protein>
    <recommendedName>
        <fullName evidence="3">Immunoglobulin I-set domain-containing protein</fullName>
    </recommendedName>
</protein>
<accession>A0A3P7LSA0</accession>
<proteinExistence type="predicted"/>
<name>A0A3P7LSA0_STRVU</name>